<dbReference type="RefSeq" id="WP_067527160.1">
    <property type="nucleotide sequence ID" value="NZ_JABELX010000019.1"/>
</dbReference>
<name>A0A849CEY4_9NOCA</name>
<keyword evidence="1" id="KW-1133">Transmembrane helix</keyword>
<accession>A0A849CEY4</accession>
<feature type="transmembrane region" description="Helical" evidence="1">
    <location>
        <begin position="31"/>
        <end position="51"/>
    </location>
</feature>
<reference evidence="2 3" key="1">
    <citation type="submission" date="2020-05" db="EMBL/GenBank/DDBJ databases">
        <title>MicrobeNet Type strains.</title>
        <authorList>
            <person name="Nicholson A.C."/>
        </authorList>
    </citation>
    <scope>NUCLEOTIDE SEQUENCE [LARGE SCALE GENOMIC DNA]</scope>
    <source>
        <strain evidence="2 3">JCM 3224</strain>
    </source>
</reference>
<sequence length="69" mass="7660">MAGFISTLAASKLVAWHRWTGPPHEVLCVVTFALLALTFVGYVILCVSEIARVRLGYNIRRWATVFPLG</sequence>
<proteinExistence type="predicted"/>
<gene>
    <name evidence="2" type="ORF">HLB23_36050</name>
</gene>
<keyword evidence="3" id="KW-1185">Reference proteome</keyword>
<dbReference type="Proteomes" id="UP000586827">
    <property type="component" value="Unassembled WGS sequence"/>
</dbReference>
<comment type="caution">
    <text evidence="2">The sequence shown here is derived from an EMBL/GenBank/DDBJ whole genome shotgun (WGS) entry which is preliminary data.</text>
</comment>
<keyword evidence="1" id="KW-0812">Transmembrane</keyword>
<evidence type="ECO:0000256" key="1">
    <source>
        <dbReference type="SAM" id="Phobius"/>
    </source>
</evidence>
<keyword evidence="1" id="KW-0472">Membrane</keyword>
<organism evidence="2 3">
    <name type="scientific">Nocardia uniformis</name>
    <dbReference type="NCBI Taxonomy" id="53432"/>
    <lineage>
        <taxon>Bacteria</taxon>
        <taxon>Bacillati</taxon>
        <taxon>Actinomycetota</taxon>
        <taxon>Actinomycetes</taxon>
        <taxon>Mycobacteriales</taxon>
        <taxon>Nocardiaceae</taxon>
        <taxon>Nocardia</taxon>
    </lineage>
</organism>
<evidence type="ECO:0000313" key="3">
    <source>
        <dbReference type="Proteomes" id="UP000586827"/>
    </source>
</evidence>
<dbReference type="AlphaFoldDB" id="A0A849CEY4"/>
<dbReference type="EMBL" id="JABELX010000019">
    <property type="protein sequence ID" value="NNH75205.1"/>
    <property type="molecule type" value="Genomic_DNA"/>
</dbReference>
<evidence type="ECO:0000313" key="2">
    <source>
        <dbReference type="EMBL" id="NNH75205.1"/>
    </source>
</evidence>
<protein>
    <submittedName>
        <fullName evidence="2">Uncharacterized protein</fullName>
    </submittedName>
</protein>